<dbReference type="InterPro" id="IPR014721">
    <property type="entry name" value="Ribsml_uS5_D2-typ_fold_subgr"/>
</dbReference>
<keyword evidence="9" id="KW-0414">Isoprene biosynthesis</keyword>
<dbReference type="SUPFAM" id="SSF55060">
    <property type="entry name" value="GHMP Kinase, C-terminal domain"/>
    <property type="match status" value="1"/>
</dbReference>
<dbReference type="PANTHER" id="PTHR43527">
    <property type="entry name" value="4-DIPHOSPHOCYTIDYL-2-C-METHYL-D-ERYTHRITOL KINASE, CHLOROPLASTIC"/>
    <property type="match status" value="1"/>
</dbReference>
<feature type="domain" description="GHMP kinase N-terminal" evidence="10">
    <location>
        <begin position="64"/>
        <end position="142"/>
    </location>
</feature>
<evidence type="ECO:0000259" key="11">
    <source>
        <dbReference type="Pfam" id="PF08544"/>
    </source>
</evidence>
<dbReference type="STRING" id="48256.CLHUN_07290"/>
<feature type="active site" evidence="9">
    <location>
        <position position="9"/>
    </location>
</feature>
<dbReference type="RefSeq" id="WP_080063184.1">
    <property type="nucleotide sequence ID" value="NZ_MZGX01000003.1"/>
</dbReference>
<dbReference type="GO" id="GO:0005524">
    <property type="term" value="F:ATP binding"/>
    <property type="evidence" value="ECO:0007669"/>
    <property type="project" value="UniProtKB-UniRule"/>
</dbReference>
<dbReference type="InterPro" id="IPR006204">
    <property type="entry name" value="GHMP_kinase_N_dom"/>
</dbReference>
<protein>
    <recommendedName>
        <fullName evidence="3 9">4-diphosphocytidyl-2-C-methyl-D-erythritol kinase</fullName>
        <shortName evidence="9">CMK</shortName>
        <ecNumber evidence="2 9">2.7.1.148</ecNumber>
    </recommendedName>
    <alternativeName>
        <fullName evidence="8 9">4-(cytidine-5'-diphospho)-2-C-methyl-D-erythritol kinase</fullName>
    </alternativeName>
</protein>
<dbReference type="GO" id="GO:0019288">
    <property type="term" value="P:isopentenyl diphosphate biosynthetic process, methylerythritol 4-phosphate pathway"/>
    <property type="evidence" value="ECO:0007669"/>
    <property type="project" value="UniProtKB-UniRule"/>
</dbReference>
<dbReference type="Gene3D" id="3.30.230.10">
    <property type="match status" value="1"/>
</dbReference>
<dbReference type="AlphaFoldDB" id="A0A1V4SR80"/>
<comment type="similarity">
    <text evidence="1 9">Belongs to the GHMP kinase family. IspE subfamily.</text>
</comment>
<keyword evidence="13" id="KW-1185">Reference proteome</keyword>
<evidence type="ECO:0000313" key="12">
    <source>
        <dbReference type="EMBL" id="OPX45791.1"/>
    </source>
</evidence>
<dbReference type="Pfam" id="PF08544">
    <property type="entry name" value="GHMP_kinases_C"/>
    <property type="match status" value="1"/>
</dbReference>
<comment type="pathway">
    <text evidence="9">Isoprenoid biosynthesis; isopentenyl diphosphate biosynthesis via DXP pathway; isopentenyl diphosphate from 1-deoxy-D-xylulose 5-phosphate: step 3/6.</text>
</comment>
<dbReference type="NCBIfam" id="TIGR00154">
    <property type="entry name" value="ispE"/>
    <property type="match status" value="1"/>
</dbReference>
<comment type="catalytic activity">
    <reaction evidence="9">
        <text>4-CDP-2-C-methyl-D-erythritol + ATP = 4-CDP-2-C-methyl-D-erythritol 2-phosphate + ADP + H(+)</text>
        <dbReference type="Rhea" id="RHEA:18437"/>
        <dbReference type="ChEBI" id="CHEBI:15378"/>
        <dbReference type="ChEBI" id="CHEBI:30616"/>
        <dbReference type="ChEBI" id="CHEBI:57823"/>
        <dbReference type="ChEBI" id="CHEBI:57919"/>
        <dbReference type="ChEBI" id="CHEBI:456216"/>
        <dbReference type="EC" id="2.7.1.148"/>
    </reaction>
</comment>
<evidence type="ECO:0000256" key="4">
    <source>
        <dbReference type="ARBA" id="ARBA00022679"/>
    </source>
</evidence>
<dbReference type="GO" id="GO:0016114">
    <property type="term" value="P:terpenoid biosynthetic process"/>
    <property type="evidence" value="ECO:0007669"/>
    <property type="project" value="UniProtKB-UniRule"/>
</dbReference>
<dbReference type="PANTHER" id="PTHR43527:SF2">
    <property type="entry name" value="4-DIPHOSPHOCYTIDYL-2-C-METHYL-D-ERYTHRITOL KINASE, CHLOROPLASTIC"/>
    <property type="match status" value="1"/>
</dbReference>
<organism evidence="12 13">
    <name type="scientific">Ruminiclostridium hungatei</name>
    <name type="common">Clostridium hungatei</name>
    <dbReference type="NCBI Taxonomy" id="48256"/>
    <lineage>
        <taxon>Bacteria</taxon>
        <taxon>Bacillati</taxon>
        <taxon>Bacillota</taxon>
        <taxon>Clostridia</taxon>
        <taxon>Eubacteriales</taxon>
        <taxon>Oscillospiraceae</taxon>
        <taxon>Ruminiclostridium</taxon>
    </lineage>
</organism>
<accession>A0A1V4SR80</accession>
<evidence type="ECO:0000256" key="5">
    <source>
        <dbReference type="ARBA" id="ARBA00022741"/>
    </source>
</evidence>
<keyword evidence="5 9" id="KW-0547">Nucleotide-binding</keyword>
<dbReference type="InterPro" id="IPR013750">
    <property type="entry name" value="GHMP_kinase_C_dom"/>
</dbReference>
<dbReference type="InterPro" id="IPR004424">
    <property type="entry name" value="IspE"/>
</dbReference>
<dbReference type="SUPFAM" id="SSF54211">
    <property type="entry name" value="Ribosomal protein S5 domain 2-like"/>
    <property type="match status" value="1"/>
</dbReference>
<feature type="binding site" evidence="9">
    <location>
        <begin position="92"/>
        <end position="102"/>
    </location>
    <ligand>
        <name>ATP</name>
        <dbReference type="ChEBI" id="CHEBI:30616"/>
    </ligand>
</feature>
<dbReference type="OrthoDB" id="9809438at2"/>
<dbReference type="Gene3D" id="3.30.70.890">
    <property type="entry name" value="GHMP kinase, C-terminal domain"/>
    <property type="match status" value="1"/>
</dbReference>
<evidence type="ECO:0000313" key="13">
    <source>
        <dbReference type="Proteomes" id="UP000191554"/>
    </source>
</evidence>
<dbReference type="EC" id="2.7.1.148" evidence="2 9"/>
<keyword evidence="4 9" id="KW-0808">Transferase</keyword>
<dbReference type="UniPathway" id="UPA00056">
    <property type="reaction ID" value="UER00094"/>
</dbReference>
<comment type="caution">
    <text evidence="12">The sequence shown here is derived from an EMBL/GenBank/DDBJ whole genome shotgun (WGS) entry which is preliminary data.</text>
</comment>
<feature type="active site" evidence="9">
    <location>
        <position position="134"/>
    </location>
</feature>
<dbReference type="HAMAP" id="MF_00061">
    <property type="entry name" value="IspE"/>
    <property type="match status" value="1"/>
</dbReference>
<evidence type="ECO:0000256" key="1">
    <source>
        <dbReference type="ARBA" id="ARBA00009684"/>
    </source>
</evidence>
<gene>
    <name evidence="9 12" type="primary">ispE</name>
    <name evidence="12" type="ORF">CLHUN_07290</name>
</gene>
<evidence type="ECO:0000256" key="2">
    <source>
        <dbReference type="ARBA" id="ARBA00012052"/>
    </source>
</evidence>
<proteinExistence type="inferred from homology"/>
<evidence type="ECO:0000256" key="3">
    <source>
        <dbReference type="ARBA" id="ARBA00017473"/>
    </source>
</evidence>
<comment type="function">
    <text evidence="9">Catalyzes the phosphorylation of the position 2 hydroxy group of 4-diphosphocytidyl-2C-methyl-D-erythritol.</text>
</comment>
<dbReference type="NCBIfam" id="NF011202">
    <property type="entry name" value="PRK14608.1"/>
    <property type="match status" value="1"/>
</dbReference>
<evidence type="ECO:0000256" key="8">
    <source>
        <dbReference type="ARBA" id="ARBA00032554"/>
    </source>
</evidence>
<evidence type="ECO:0000256" key="6">
    <source>
        <dbReference type="ARBA" id="ARBA00022777"/>
    </source>
</evidence>
<dbReference type="EMBL" id="MZGX01000003">
    <property type="protein sequence ID" value="OPX45791.1"/>
    <property type="molecule type" value="Genomic_DNA"/>
</dbReference>
<feature type="domain" description="GHMP kinase C-terminal" evidence="11">
    <location>
        <begin position="197"/>
        <end position="269"/>
    </location>
</feature>
<dbReference type="PIRSF" id="PIRSF010376">
    <property type="entry name" value="IspE"/>
    <property type="match status" value="1"/>
</dbReference>
<dbReference type="GO" id="GO:0050515">
    <property type="term" value="F:4-(cytidine 5'-diphospho)-2-C-methyl-D-erythritol kinase activity"/>
    <property type="evidence" value="ECO:0007669"/>
    <property type="project" value="UniProtKB-UniRule"/>
</dbReference>
<name>A0A1V4SR80_RUMHU</name>
<evidence type="ECO:0000256" key="7">
    <source>
        <dbReference type="ARBA" id="ARBA00022840"/>
    </source>
</evidence>
<sequence>MISLKAHAKINLSLDVLSRRDDGYHTLQMIMQTIQLHDTITLEKIPSGVEIICEAPYVPDNSSNIAYKAAEAMLQQYNIQAGVKIEITKKIPVAAGLAGGSTDAAAVLKGINMLFELGIEPAEMMRLGKTIGADVPYCIMGGTALAEGIGEILTSLPPAGNIPLLLVKPRIGVSTAWVYKSLEVKKITGKPDTKLLMSAISAGDISTLALNMKNVLESVTCKRFPVIENIKKDLIRHGALGSMMSGSGPTVFGIFEDVEKAEYAFDKLKNSKHECILTHTV</sequence>
<dbReference type="InterPro" id="IPR036554">
    <property type="entry name" value="GHMP_kinase_C_sf"/>
</dbReference>
<dbReference type="Proteomes" id="UP000191554">
    <property type="component" value="Unassembled WGS sequence"/>
</dbReference>
<dbReference type="InterPro" id="IPR020568">
    <property type="entry name" value="Ribosomal_Su5_D2-typ_SF"/>
</dbReference>
<evidence type="ECO:0000259" key="10">
    <source>
        <dbReference type="Pfam" id="PF00288"/>
    </source>
</evidence>
<keyword evidence="6 9" id="KW-0418">Kinase</keyword>
<evidence type="ECO:0000256" key="9">
    <source>
        <dbReference type="HAMAP-Rule" id="MF_00061"/>
    </source>
</evidence>
<keyword evidence="7 9" id="KW-0067">ATP-binding</keyword>
<reference evidence="12 13" key="1">
    <citation type="submission" date="2017-03" db="EMBL/GenBank/DDBJ databases">
        <title>Genome sequence of Clostridium hungatei DSM 14427.</title>
        <authorList>
            <person name="Poehlein A."/>
            <person name="Daniel R."/>
        </authorList>
    </citation>
    <scope>NUCLEOTIDE SEQUENCE [LARGE SCALE GENOMIC DNA]</scope>
    <source>
        <strain evidence="12 13">DSM 14427</strain>
    </source>
</reference>
<dbReference type="Pfam" id="PF00288">
    <property type="entry name" value="GHMP_kinases_N"/>
    <property type="match status" value="1"/>
</dbReference>